<sequence length="149" mass="16006">MLRTEGGPLVAFRQRSFTHGGGAAASRVHVSLQCFSDCVWVLVTEDDSCVPGVVLRHDPREVGLSANWENPNALPATPCECLLGMRDHPLTNVVAGVVAHGIRAEGEQRPLLLCISLTKTAKRLGNAAERTAFVRKVRDDAMALATGHN</sequence>
<dbReference type="AlphaFoldDB" id="A0A3S5ITT4"/>
<name>A0A3S5ITT4_9TRYP</name>
<dbReference type="Proteomes" id="UP000284403">
    <property type="component" value="Unassembled WGS sequence"/>
</dbReference>
<proteinExistence type="predicted"/>
<dbReference type="Gene3D" id="3.30.230.90">
    <property type="match status" value="1"/>
</dbReference>
<evidence type="ECO:0000313" key="2">
    <source>
        <dbReference type="Proteomes" id="UP000284403"/>
    </source>
</evidence>
<dbReference type="Pfam" id="PF10178">
    <property type="entry name" value="PAC3"/>
    <property type="match status" value="1"/>
</dbReference>
<evidence type="ECO:0000313" key="1">
    <source>
        <dbReference type="EMBL" id="RNF23298.1"/>
    </source>
</evidence>
<dbReference type="InterPro" id="IPR053720">
    <property type="entry name" value="Psm_Assembly_Chaperone"/>
</dbReference>
<dbReference type="PANTHER" id="PTHR31051">
    <property type="entry name" value="PROTEASOME ASSEMBLY CHAPERONE 3"/>
    <property type="match status" value="1"/>
</dbReference>
<organism evidence="1 2">
    <name type="scientific">Trypanosoma conorhini</name>
    <dbReference type="NCBI Taxonomy" id="83891"/>
    <lineage>
        <taxon>Eukaryota</taxon>
        <taxon>Discoba</taxon>
        <taxon>Euglenozoa</taxon>
        <taxon>Kinetoplastea</taxon>
        <taxon>Metakinetoplastina</taxon>
        <taxon>Trypanosomatida</taxon>
        <taxon>Trypanosomatidae</taxon>
        <taxon>Trypanosoma</taxon>
    </lineage>
</organism>
<dbReference type="InterPro" id="IPR018788">
    <property type="entry name" value="Proteasome_assmbl_chp_3"/>
</dbReference>
<dbReference type="GO" id="GO:0043248">
    <property type="term" value="P:proteasome assembly"/>
    <property type="evidence" value="ECO:0007669"/>
    <property type="project" value="InterPro"/>
</dbReference>
<accession>A0A3S5ITT4</accession>
<gene>
    <name evidence="1" type="ORF">Tco025E_02825</name>
</gene>
<reference evidence="1 2" key="1">
    <citation type="journal article" date="2018" name="BMC Genomics">
        <title>Genomic comparison of Trypanosoma conorhini and Trypanosoma rangeli to Trypanosoma cruzi strains of high and low virulence.</title>
        <authorList>
            <person name="Bradwell K.R."/>
            <person name="Koparde V.N."/>
            <person name="Matveyev A.V."/>
            <person name="Serrano M.G."/>
            <person name="Alves J.M."/>
            <person name="Parikh H."/>
            <person name="Huang B."/>
            <person name="Lee V."/>
            <person name="Espinosa-Alvarez O."/>
            <person name="Ortiz P.A."/>
            <person name="Costa-Martins A.G."/>
            <person name="Teixeira M.M."/>
            <person name="Buck G.A."/>
        </authorList>
    </citation>
    <scope>NUCLEOTIDE SEQUENCE [LARGE SCALE GENOMIC DNA]</scope>
    <source>
        <strain evidence="1 2">025E</strain>
    </source>
</reference>
<dbReference type="GeneID" id="40316436"/>
<dbReference type="PANTHER" id="PTHR31051:SF1">
    <property type="entry name" value="PROTEASOME ASSEMBLY CHAPERONE 3"/>
    <property type="match status" value="1"/>
</dbReference>
<dbReference type="RefSeq" id="XP_029230112.1">
    <property type="nucleotide sequence ID" value="XM_029369748.1"/>
</dbReference>
<comment type="caution">
    <text evidence="1">The sequence shown here is derived from an EMBL/GenBank/DDBJ whole genome shotgun (WGS) entry which is preliminary data.</text>
</comment>
<keyword evidence="2" id="KW-1185">Reference proteome</keyword>
<protein>
    <submittedName>
        <fullName evidence="1">Uncharacterized protein</fullName>
    </submittedName>
</protein>
<dbReference type="OrthoDB" id="259603at2759"/>
<dbReference type="EMBL" id="MKKU01000120">
    <property type="protein sequence ID" value="RNF23298.1"/>
    <property type="molecule type" value="Genomic_DNA"/>
</dbReference>